<accession>A0ABY6MXD0</accession>
<dbReference type="InterPro" id="IPR007812">
    <property type="entry name" value="T2SS_protein-GspL"/>
</dbReference>
<dbReference type="RefSeq" id="WP_265045973.1">
    <property type="nucleotide sequence ID" value="NZ_CP100390.1"/>
</dbReference>
<evidence type="ECO:0000256" key="4">
    <source>
        <dbReference type="ARBA" id="ARBA00022475"/>
    </source>
</evidence>
<evidence type="ECO:0000256" key="5">
    <source>
        <dbReference type="ARBA" id="ARBA00022519"/>
    </source>
</evidence>
<keyword evidence="4" id="KW-1003">Cell membrane</keyword>
<dbReference type="SUPFAM" id="SSF53067">
    <property type="entry name" value="Actin-like ATPase domain"/>
    <property type="match status" value="1"/>
</dbReference>
<keyword evidence="8" id="KW-1133">Transmembrane helix</keyword>
<sequence>MPNKLFIRALSLPEKEDEGLSNFEWALYARAGQKIAGGFAERFEDVQQLLDQNAIEDVQIIGLIPANIINSTQVTIPGKQSRYVQQALPFAVEDQLSEDIDSVHIALGDKLSNGNYSVEVISYDFFKLYFDALVHTGFTIHAIYSDASLLPIQGVDAVIGFENDWALVDIKPGTVSRVKRFNLVSYFESVLITEGTSEGTDKKKVSCYIPPEQADSLKIVLAELQQTEGFEWTTHDLNVPILELLCESWFQQGTKGINLCQGDFKIANASAPSFKKWKAVAAVAGIWFCLQVGVDLGKGYYYQDEAENYSQAALDVYKSLFPAERRVSVNNLRRTLQGKLNSANASQGNTDFLSLLSEAGYQYSKVPNNQTIEFKSVNYSDQRQELTIELRAGSFQQLDQLKNGLTDAGLGAKISSAINEQNSVRGRLSVTGS</sequence>
<dbReference type="CDD" id="cd24017">
    <property type="entry name" value="ASKHA_T2SSL_N"/>
    <property type="match status" value="1"/>
</dbReference>
<keyword evidence="6" id="KW-0812">Transmembrane</keyword>
<evidence type="ECO:0000256" key="2">
    <source>
        <dbReference type="ARBA" id="ARBA00005318"/>
    </source>
</evidence>
<dbReference type="Pfam" id="PF05134">
    <property type="entry name" value="T2SSL"/>
    <property type="match status" value="1"/>
</dbReference>
<keyword evidence="7 10" id="KW-0653">Protein transport</keyword>
<name>A0ABY6MXD0_9ALTE</name>
<evidence type="ECO:0000256" key="6">
    <source>
        <dbReference type="ARBA" id="ARBA00022692"/>
    </source>
</evidence>
<comment type="similarity">
    <text evidence="2 10">Belongs to the GSP L family.</text>
</comment>
<comment type="subcellular location">
    <subcellularLocation>
        <location evidence="1">Cell inner membrane</location>
        <topology evidence="1">Single-pass membrane protein</topology>
    </subcellularLocation>
</comment>
<dbReference type="PIRSF" id="PIRSF015761">
    <property type="entry name" value="Protein_L"/>
    <property type="match status" value="1"/>
</dbReference>
<feature type="domain" description="GspL cytoplasmic actin-ATPase-like" evidence="11">
    <location>
        <begin position="21"/>
        <end position="265"/>
    </location>
</feature>
<evidence type="ECO:0000256" key="1">
    <source>
        <dbReference type="ARBA" id="ARBA00004377"/>
    </source>
</evidence>
<evidence type="ECO:0000256" key="10">
    <source>
        <dbReference type="PIRNR" id="PIRNR015761"/>
    </source>
</evidence>
<proteinExistence type="inferred from homology"/>
<keyword evidence="14" id="KW-1185">Reference proteome</keyword>
<dbReference type="InterPro" id="IPR024230">
    <property type="entry name" value="GspL_cyto_dom"/>
</dbReference>
<protein>
    <recommendedName>
        <fullName evidence="10">Type II secretion system protein L</fullName>
        <shortName evidence="10">T2SS protein L</shortName>
    </recommendedName>
</protein>
<organism evidence="13 14">
    <name type="scientific">Alkalimarinus alittae</name>
    <dbReference type="NCBI Taxonomy" id="2961619"/>
    <lineage>
        <taxon>Bacteria</taxon>
        <taxon>Pseudomonadati</taxon>
        <taxon>Pseudomonadota</taxon>
        <taxon>Gammaproteobacteria</taxon>
        <taxon>Alteromonadales</taxon>
        <taxon>Alteromonadaceae</taxon>
        <taxon>Alkalimarinus</taxon>
    </lineage>
</organism>
<dbReference type="Proteomes" id="UP001163739">
    <property type="component" value="Chromosome"/>
</dbReference>
<comment type="function">
    <text evidence="10">Inner membrane component of the type II secretion system required for the energy-dependent secretion of extracellular factors such as proteases and toxins from the periplasm.</text>
</comment>
<evidence type="ECO:0000259" key="12">
    <source>
        <dbReference type="Pfam" id="PF12693"/>
    </source>
</evidence>
<evidence type="ECO:0000256" key="3">
    <source>
        <dbReference type="ARBA" id="ARBA00022448"/>
    </source>
</evidence>
<dbReference type="NCBIfam" id="TIGR01709">
    <property type="entry name" value="typeII_sec_gspL"/>
    <property type="match status" value="1"/>
</dbReference>
<feature type="domain" description="GspL periplasmic" evidence="12">
    <location>
        <begin position="275"/>
        <end position="430"/>
    </location>
</feature>
<evidence type="ECO:0000313" key="14">
    <source>
        <dbReference type="Proteomes" id="UP001163739"/>
    </source>
</evidence>
<keyword evidence="3 10" id="KW-0813">Transport</keyword>
<evidence type="ECO:0000256" key="9">
    <source>
        <dbReference type="ARBA" id="ARBA00023136"/>
    </source>
</evidence>
<evidence type="ECO:0000256" key="8">
    <source>
        <dbReference type="ARBA" id="ARBA00022989"/>
    </source>
</evidence>
<dbReference type="Gene3D" id="3.30.420.380">
    <property type="match status" value="1"/>
</dbReference>
<keyword evidence="5" id="KW-0997">Cell inner membrane</keyword>
<dbReference type="EMBL" id="CP100390">
    <property type="protein sequence ID" value="UZE94479.1"/>
    <property type="molecule type" value="Genomic_DNA"/>
</dbReference>
<evidence type="ECO:0000256" key="7">
    <source>
        <dbReference type="ARBA" id="ARBA00022927"/>
    </source>
</evidence>
<reference evidence="13" key="1">
    <citation type="submission" date="2022-06" db="EMBL/GenBank/DDBJ databases">
        <title>Alkalimarinus sp. nov., isolated from gut of a Alitta virens.</title>
        <authorList>
            <person name="Yang A.I."/>
            <person name="Shin N.-R."/>
        </authorList>
    </citation>
    <scope>NUCLEOTIDE SEQUENCE</scope>
    <source>
        <strain evidence="13">A2M4</strain>
    </source>
</reference>
<evidence type="ECO:0000313" key="13">
    <source>
        <dbReference type="EMBL" id="UZE94479.1"/>
    </source>
</evidence>
<gene>
    <name evidence="13" type="primary">gspL</name>
    <name evidence="13" type="ORF">NKI27_10270</name>
</gene>
<dbReference type="InterPro" id="IPR025691">
    <property type="entry name" value="GspL_pp_dom"/>
</dbReference>
<dbReference type="Gene3D" id="3.30.1360.100">
    <property type="entry name" value="General secretion pathway protein M, EpsM"/>
    <property type="match status" value="1"/>
</dbReference>
<keyword evidence="9" id="KW-0472">Membrane</keyword>
<dbReference type="Pfam" id="PF12693">
    <property type="entry name" value="GspL_C"/>
    <property type="match status" value="1"/>
</dbReference>
<dbReference type="InterPro" id="IPR043129">
    <property type="entry name" value="ATPase_NBD"/>
</dbReference>
<evidence type="ECO:0000259" key="11">
    <source>
        <dbReference type="Pfam" id="PF05134"/>
    </source>
</evidence>